<dbReference type="AlphaFoldDB" id="A0A0L0H5H1"/>
<dbReference type="GeneID" id="27691145"/>
<dbReference type="eggNOG" id="KOG2385">
    <property type="taxonomic scope" value="Eukaryota"/>
</dbReference>
<dbReference type="VEuPathDB" id="FungiDB:SPPG_07962"/>
<feature type="compositionally biased region" description="Acidic residues" evidence="6">
    <location>
        <begin position="91"/>
        <end position="104"/>
    </location>
</feature>
<evidence type="ECO:0000256" key="7">
    <source>
        <dbReference type="SAM" id="Phobius"/>
    </source>
</evidence>
<evidence type="ECO:0000256" key="1">
    <source>
        <dbReference type="ARBA" id="ARBA00004141"/>
    </source>
</evidence>
<keyword evidence="3 7" id="KW-0812">Transmembrane</keyword>
<keyword evidence="9" id="KW-1185">Reference proteome</keyword>
<dbReference type="OrthoDB" id="277931at2759"/>
<evidence type="ECO:0000313" key="9">
    <source>
        <dbReference type="Proteomes" id="UP000053201"/>
    </source>
</evidence>
<dbReference type="SUPFAM" id="SSF53474">
    <property type="entry name" value="alpha/beta-Hydrolases"/>
    <property type="match status" value="1"/>
</dbReference>
<feature type="transmembrane region" description="Helical" evidence="7">
    <location>
        <begin position="512"/>
        <end position="532"/>
    </location>
</feature>
<evidence type="ECO:0000313" key="8">
    <source>
        <dbReference type="EMBL" id="KNC96755.1"/>
    </source>
</evidence>
<reference evidence="8 9" key="1">
    <citation type="submission" date="2009-08" db="EMBL/GenBank/DDBJ databases">
        <title>The Genome Sequence of Spizellomyces punctatus strain DAOM BR117.</title>
        <authorList>
            <consortium name="The Broad Institute Genome Sequencing Platform"/>
            <person name="Russ C."/>
            <person name="Cuomo C."/>
            <person name="Shea T."/>
            <person name="Young S.K."/>
            <person name="Zeng Q."/>
            <person name="Koehrsen M."/>
            <person name="Haas B."/>
            <person name="Borodovsky M."/>
            <person name="Guigo R."/>
            <person name="Alvarado L."/>
            <person name="Berlin A."/>
            <person name="Bochicchio J."/>
            <person name="Borenstein D."/>
            <person name="Chapman S."/>
            <person name="Chen Z."/>
            <person name="Engels R."/>
            <person name="Freedman E."/>
            <person name="Gellesch M."/>
            <person name="Goldberg J."/>
            <person name="Griggs A."/>
            <person name="Gujja S."/>
            <person name="Heiman D."/>
            <person name="Hepburn T."/>
            <person name="Howarth C."/>
            <person name="Jen D."/>
            <person name="Larson L."/>
            <person name="Lewis B."/>
            <person name="Mehta T."/>
            <person name="Park D."/>
            <person name="Pearson M."/>
            <person name="Roberts A."/>
            <person name="Saif S."/>
            <person name="Shenoy N."/>
            <person name="Sisk P."/>
            <person name="Stolte C."/>
            <person name="Sykes S."/>
            <person name="Thomson T."/>
            <person name="Walk T."/>
            <person name="White J."/>
            <person name="Yandava C."/>
            <person name="Burger G."/>
            <person name="Gray M.W."/>
            <person name="Holland P.W.H."/>
            <person name="King N."/>
            <person name="Lang F.B.F."/>
            <person name="Roger A.J."/>
            <person name="Ruiz-Trillo I."/>
            <person name="Lander E."/>
            <person name="Nusbaum C."/>
        </authorList>
    </citation>
    <scope>NUCLEOTIDE SEQUENCE [LARGE SCALE GENOMIC DNA]</scope>
    <source>
        <strain evidence="8 9">DAOM BR117</strain>
    </source>
</reference>
<feature type="transmembrane region" description="Helical" evidence="7">
    <location>
        <begin position="375"/>
        <end position="408"/>
    </location>
</feature>
<feature type="transmembrane region" description="Helical" evidence="7">
    <location>
        <begin position="337"/>
        <end position="363"/>
    </location>
</feature>
<dbReference type="InterPro" id="IPR029058">
    <property type="entry name" value="AB_hydrolase_fold"/>
</dbReference>
<organism evidence="8 9">
    <name type="scientific">Spizellomyces punctatus (strain DAOM BR117)</name>
    <dbReference type="NCBI Taxonomy" id="645134"/>
    <lineage>
        <taxon>Eukaryota</taxon>
        <taxon>Fungi</taxon>
        <taxon>Fungi incertae sedis</taxon>
        <taxon>Chytridiomycota</taxon>
        <taxon>Chytridiomycota incertae sedis</taxon>
        <taxon>Chytridiomycetes</taxon>
        <taxon>Spizellomycetales</taxon>
        <taxon>Spizellomycetaceae</taxon>
        <taxon>Spizellomyces</taxon>
    </lineage>
</organism>
<accession>A0A0L0H5H1</accession>
<dbReference type="InterPro" id="IPR007941">
    <property type="entry name" value="DUF726"/>
</dbReference>
<feature type="region of interest" description="Disordered" evidence="6">
    <location>
        <begin position="702"/>
        <end position="740"/>
    </location>
</feature>
<proteinExistence type="inferred from homology"/>
<keyword evidence="5 7" id="KW-0472">Membrane</keyword>
<evidence type="ECO:0000256" key="6">
    <source>
        <dbReference type="SAM" id="MobiDB-lite"/>
    </source>
</evidence>
<dbReference type="PANTHER" id="PTHR17920:SF3">
    <property type="entry name" value="TRANSMEMBRANE AND COILED-COIL DOMAIN-CONTAINING PROTEIN 4"/>
    <property type="match status" value="1"/>
</dbReference>
<evidence type="ECO:0000256" key="2">
    <source>
        <dbReference type="ARBA" id="ARBA00009824"/>
    </source>
</evidence>
<feature type="compositionally biased region" description="Polar residues" evidence="6">
    <location>
        <begin position="730"/>
        <end position="740"/>
    </location>
</feature>
<dbReference type="RefSeq" id="XP_016604795.1">
    <property type="nucleotide sequence ID" value="XM_016756114.1"/>
</dbReference>
<evidence type="ECO:0000256" key="3">
    <source>
        <dbReference type="ARBA" id="ARBA00022692"/>
    </source>
</evidence>
<comment type="subcellular location">
    <subcellularLocation>
        <location evidence="1">Membrane</location>
        <topology evidence="1">Multi-pass membrane protein</topology>
    </subcellularLocation>
</comment>
<evidence type="ECO:0000256" key="5">
    <source>
        <dbReference type="ARBA" id="ARBA00023136"/>
    </source>
</evidence>
<dbReference type="Pfam" id="PF05277">
    <property type="entry name" value="DUF726"/>
    <property type="match status" value="1"/>
</dbReference>
<dbReference type="Proteomes" id="UP000053201">
    <property type="component" value="Unassembled WGS sequence"/>
</dbReference>
<evidence type="ECO:0008006" key="10">
    <source>
        <dbReference type="Google" id="ProtNLM"/>
    </source>
</evidence>
<dbReference type="PANTHER" id="PTHR17920">
    <property type="entry name" value="TRANSMEMBRANE AND COILED-COIL DOMAIN-CONTAINING PROTEIN 4 TMCO4"/>
    <property type="match status" value="1"/>
</dbReference>
<comment type="similarity">
    <text evidence="2">Belongs to the TMCO4 family.</text>
</comment>
<feature type="region of interest" description="Disordered" evidence="6">
    <location>
        <begin position="91"/>
        <end position="133"/>
    </location>
</feature>
<protein>
    <recommendedName>
        <fullName evidence="10">DUF726 domain-containing protein</fullName>
    </recommendedName>
</protein>
<name>A0A0L0H5H1_SPIPD</name>
<feature type="region of interest" description="Disordered" evidence="6">
    <location>
        <begin position="12"/>
        <end position="43"/>
    </location>
</feature>
<keyword evidence="4 7" id="KW-1133">Transmembrane helix</keyword>
<evidence type="ECO:0000256" key="4">
    <source>
        <dbReference type="ARBA" id="ARBA00022989"/>
    </source>
</evidence>
<gene>
    <name evidence="8" type="ORF">SPPG_07962</name>
</gene>
<sequence length="740" mass="79844">MPDTPLAVNIAAGSEHLDSPPPLPPRTSSLADDVPDPSFPAPPYSPASHQFHISDDLVFAYIGLVWLLAESEETALERLIAGNWEVLPKDDDEEDVEHLTDDELSEKVSTTSLLSEEGTVSGEGQQDDSNGKGFWSKVTSVFEAKDSETDPSRHPSVTSYRTWRQQLLHGIATSNALQGKELDIIKDLSNHGVTIESLSQSLSSSIKAAASAVRAQAADGTNSDHTVKRSDERDAISLILSNLIFSSLQETVMKSSELRYDARLRTILRRLSLLIWDGVYDADGRDEMEESKARGLMVQEVEHIVAEKLWEESHIKRQDNDGTVPQLEETREKWKRWAGVGLATVGGGVVIGLTGGLAAPMIGAGLGGLFSGLGLAAHAGLCATLGTTAGVAIVGTLFGVTGGGLTAYRFNRRLGSLSVFAFHSLTPPPNPHAGNSNTQSLHLIIPISGWLTTESDITDPWTVLPAYAPFSEVTALSFDPHHLLDLGKAFQSFMTSTAVTYGTTAVLKQTMLAGLMSALVWPVGLLQMGYLVDNPWTIGLDRARKAGLVLARDVLAKYVQGKRPVTLIGWSLGARTIFYCLLELSKMKAYGIVDEAYLLGAPVGVNPLEWRQVASVVSGRVVNGYAKGDWFLSYLYRASQAKNGVAGLRKIRIGECEKGRNIVDNVDLSDIVKGHLKYRDTLPEILERVGFERGVSVSVERVKEMSSSRSSSTKAGEGDEVLWAPPSVEPSATETASSVA</sequence>
<dbReference type="GO" id="GO:0016020">
    <property type="term" value="C:membrane"/>
    <property type="evidence" value="ECO:0007669"/>
    <property type="project" value="UniProtKB-SubCell"/>
</dbReference>
<dbReference type="InParanoid" id="A0A0L0H5H1"/>
<dbReference type="EMBL" id="KQ257467">
    <property type="protein sequence ID" value="KNC96755.1"/>
    <property type="molecule type" value="Genomic_DNA"/>
</dbReference>